<dbReference type="Proteomes" id="UP000501600">
    <property type="component" value="Chromosome"/>
</dbReference>
<organism evidence="2 3">
    <name type="scientific">Parasphingorhabdus halotolerans</name>
    <dbReference type="NCBI Taxonomy" id="2725558"/>
    <lineage>
        <taxon>Bacteria</taxon>
        <taxon>Pseudomonadati</taxon>
        <taxon>Pseudomonadota</taxon>
        <taxon>Alphaproteobacteria</taxon>
        <taxon>Sphingomonadales</taxon>
        <taxon>Sphingomonadaceae</taxon>
        <taxon>Parasphingorhabdus</taxon>
    </lineage>
</organism>
<name>A0A6H2DQY5_9SPHN</name>
<proteinExistence type="predicted"/>
<dbReference type="PROSITE" id="PS51257">
    <property type="entry name" value="PROKAR_LIPOPROTEIN"/>
    <property type="match status" value="1"/>
</dbReference>
<gene>
    <name evidence="2" type="ORF">HF685_14895</name>
</gene>
<evidence type="ECO:0000313" key="3">
    <source>
        <dbReference type="Proteomes" id="UP000501600"/>
    </source>
</evidence>
<dbReference type="RefSeq" id="WP_168820675.1">
    <property type="nucleotide sequence ID" value="NZ_CP051217.1"/>
</dbReference>
<evidence type="ECO:0000313" key="2">
    <source>
        <dbReference type="EMBL" id="QJB70393.1"/>
    </source>
</evidence>
<dbReference type="Pfam" id="PF14224">
    <property type="entry name" value="DUF4331"/>
    <property type="match status" value="1"/>
</dbReference>
<dbReference type="AlphaFoldDB" id="A0A6H2DQY5"/>
<keyword evidence="3" id="KW-1185">Reference proteome</keyword>
<feature type="region of interest" description="Disordered" evidence="1">
    <location>
        <begin position="33"/>
        <end position="56"/>
    </location>
</feature>
<dbReference type="KEGG" id="phao:HF685_14895"/>
<dbReference type="InterPro" id="IPR025566">
    <property type="entry name" value="DUF4331"/>
</dbReference>
<dbReference type="EMBL" id="CP051217">
    <property type="protein sequence ID" value="QJB70393.1"/>
    <property type="molecule type" value="Genomic_DNA"/>
</dbReference>
<evidence type="ECO:0000256" key="1">
    <source>
        <dbReference type="SAM" id="MobiDB-lite"/>
    </source>
</evidence>
<reference evidence="2 3" key="1">
    <citation type="submission" date="2020-04" db="EMBL/GenBank/DDBJ databases">
        <title>Genome sequence for Sphingorhabdus sp. strain M1.</title>
        <authorList>
            <person name="Park S.-J."/>
        </authorList>
    </citation>
    <scope>NUCLEOTIDE SEQUENCE [LARGE SCALE GENOMIC DNA]</scope>
    <source>
        <strain evidence="2 3">JK6</strain>
    </source>
</reference>
<feature type="compositionally biased region" description="Pro residues" evidence="1">
    <location>
        <begin position="33"/>
        <end position="54"/>
    </location>
</feature>
<protein>
    <submittedName>
        <fullName evidence="2">DUF4331 domain-containing protein</fullName>
    </submittedName>
</protein>
<sequence>MTKLNIKSAIKVTPLALAILMVGCGDSNNTAVPPPVSLPGPTPSPAPAPAPTPAPTGFNVQPCLDQVIPGTGGTTVAGAVIPDTLTLNLAAPSGFPNGRRLQDPVIDVTLAVIFLNLGVHSPALFAGLPVNPAANDRPFRTSFPYLAAPQGTPPLSGTSGVNFNFNNSPAAAFARVDRAGMPAVSTALIGASRRNAYNDANPADDVAGQFVPDLGGTLTGLTNALADDLTGLGLTPCAVPRT</sequence>
<accession>A0A6H2DQY5</accession>